<gene>
    <name evidence="3" type="primary">Btn1a1_2</name>
    <name evidence="3" type="ORF">CALVIR_R14304</name>
</gene>
<dbReference type="SUPFAM" id="SSF49899">
    <property type="entry name" value="Concanavalin A-like lectins/glucanases"/>
    <property type="match status" value="1"/>
</dbReference>
<evidence type="ECO:0000313" key="3">
    <source>
        <dbReference type="EMBL" id="NWI53957.1"/>
    </source>
</evidence>
<dbReference type="InterPro" id="IPR050143">
    <property type="entry name" value="TRIM/RBCC"/>
</dbReference>
<dbReference type="InterPro" id="IPR006574">
    <property type="entry name" value="PRY"/>
</dbReference>
<dbReference type="PRINTS" id="PR01407">
    <property type="entry name" value="BUTYPHLNCDUF"/>
</dbReference>
<keyword evidence="4" id="KW-1185">Reference proteome</keyword>
<proteinExistence type="predicted"/>
<feature type="non-terminal residue" evidence="3">
    <location>
        <position position="1"/>
    </location>
</feature>
<evidence type="ECO:0000259" key="2">
    <source>
        <dbReference type="PROSITE" id="PS50188"/>
    </source>
</evidence>
<dbReference type="PROSITE" id="PS50188">
    <property type="entry name" value="B302_SPRY"/>
    <property type="match status" value="1"/>
</dbReference>
<dbReference type="PANTHER" id="PTHR24103">
    <property type="entry name" value="E3 UBIQUITIN-PROTEIN LIGASE TRIM"/>
    <property type="match status" value="1"/>
</dbReference>
<dbReference type="EMBL" id="WEIV01013105">
    <property type="protein sequence ID" value="NWI53957.1"/>
    <property type="molecule type" value="Genomic_DNA"/>
</dbReference>
<protein>
    <submittedName>
        <fullName evidence="3">BT1A1 protein</fullName>
    </submittedName>
</protein>
<evidence type="ECO:0000313" key="4">
    <source>
        <dbReference type="Proteomes" id="UP000642973"/>
    </source>
</evidence>
<dbReference type="InterPro" id="IPR043136">
    <property type="entry name" value="B30.2/SPRY_sf"/>
</dbReference>
<feature type="domain" description="B30.2/SPRY" evidence="2">
    <location>
        <begin position="1"/>
        <end position="78"/>
    </location>
</feature>
<comment type="caution">
    <text evidence="3">The sequence shown here is derived from an EMBL/GenBank/DDBJ whole genome shotgun (WGS) entry which is preliminary data.</text>
</comment>
<feature type="non-terminal residue" evidence="3">
    <location>
        <position position="78"/>
    </location>
</feature>
<dbReference type="InterPro" id="IPR001870">
    <property type="entry name" value="B30.2/SPRY"/>
</dbReference>
<feature type="region of interest" description="Disordered" evidence="1">
    <location>
        <begin position="1"/>
        <end position="29"/>
    </location>
</feature>
<dbReference type="InterPro" id="IPR013320">
    <property type="entry name" value="ConA-like_dom_sf"/>
</dbReference>
<sequence length="78" mass="8189">TVDPATAHPQILVSADGQTAGRREPPPAPLPSGVECFESLRCVLGQQGFVGGQHCWAVEVCPGPDWALGVAQEFMSCK</sequence>
<dbReference type="SMART" id="SM00589">
    <property type="entry name" value="PRY"/>
    <property type="match status" value="1"/>
</dbReference>
<dbReference type="InterPro" id="IPR003879">
    <property type="entry name" value="Butyrophylin_SPRY"/>
</dbReference>
<dbReference type="AlphaFoldDB" id="A0A851CDA4"/>
<reference evidence="3" key="1">
    <citation type="submission" date="2019-10" db="EMBL/GenBank/DDBJ databases">
        <title>Bird 10,000 Genomes (B10K) Project - Family phase.</title>
        <authorList>
            <person name="Zhang G."/>
        </authorList>
    </citation>
    <scope>NUCLEOTIDE SEQUENCE</scope>
    <source>
        <strain evidence="3">B10K-DU-002-55</strain>
        <tissue evidence="3">Muscle</tissue>
    </source>
</reference>
<organism evidence="3 4">
    <name type="scientific">Calyptomena viridis</name>
    <name type="common">Lesser green broadbill</name>
    <dbReference type="NCBI Taxonomy" id="135972"/>
    <lineage>
        <taxon>Eukaryota</taxon>
        <taxon>Metazoa</taxon>
        <taxon>Chordata</taxon>
        <taxon>Craniata</taxon>
        <taxon>Vertebrata</taxon>
        <taxon>Euteleostomi</taxon>
        <taxon>Archelosauria</taxon>
        <taxon>Archosauria</taxon>
        <taxon>Dinosauria</taxon>
        <taxon>Saurischia</taxon>
        <taxon>Theropoda</taxon>
        <taxon>Coelurosauria</taxon>
        <taxon>Aves</taxon>
        <taxon>Neognathae</taxon>
        <taxon>Neoaves</taxon>
        <taxon>Telluraves</taxon>
        <taxon>Australaves</taxon>
        <taxon>Passeriformes</taxon>
        <taxon>Eurylaimidae</taxon>
        <taxon>Calyptomena</taxon>
    </lineage>
</organism>
<dbReference type="Proteomes" id="UP000642973">
    <property type="component" value="Unassembled WGS sequence"/>
</dbReference>
<evidence type="ECO:0000256" key="1">
    <source>
        <dbReference type="SAM" id="MobiDB-lite"/>
    </source>
</evidence>
<dbReference type="Pfam" id="PF13765">
    <property type="entry name" value="PRY"/>
    <property type="match status" value="1"/>
</dbReference>
<name>A0A851CDA4_CALVR</name>
<accession>A0A851CDA4</accession>
<dbReference type="Gene3D" id="2.60.120.920">
    <property type="match status" value="1"/>
</dbReference>